<dbReference type="EMBL" id="LBWS01000013">
    <property type="protein sequence ID" value="KKR14953.1"/>
    <property type="molecule type" value="Genomic_DNA"/>
</dbReference>
<dbReference type="AlphaFoldDB" id="A0A0G0NHH3"/>
<evidence type="ECO:0000313" key="4">
    <source>
        <dbReference type="Proteomes" id="UP000034048"/>
    </source>
</evidence>
<gene>
    <name evidence="3" type="ORF">UT42_C0013G0004</name>
</gene>
<dbReference type="InterPro" id="IPR032693">
    <property type="entry name" value="YtkA-like_dom"/>
</dbReference>
<dbReference type="SUPFAM" id="SSF49373">
    <property type="entry name" value="Invasin/intimin cell-adhesion fragments"/>
    <property type="match status" value="1"/>
</dbReference>
<keyword evidence="1" id="KW-0472">Membrane</keyword>
<evidence type="ECO:0000256" key="1">
    <source>
        <dbReference type="SAM" id="Phobius"/>
    </source>
</evidence>
<dbReference type="Proteomes" id="UP000034048">
    <property type="component" value="Unassembled WGS sequence"/>
</dbReference>
<evidence type="ECO:0000313" key="3">
    <source>
        <dbReference type="EMBL" id="KKR14953.1"/>
    </source>
</evidence>
<dbReference type="InterPro" id="IPR013783">
    <property type="entry name" value="Ig-like_fold"/>
</dbReference>
<protein>
    <recommendedName>
        <fullName evidence="2">YtkA-like domain-containing protein</fullName>
    </recommendedName>
</protein>
<accession>A0A0G0NHH3</accession>
<evidence type="ECO:0000259" key="2">
    <source>
        <dbReference type="Pfam" id="PF13115"/>
    </source>
</evidence>
<feature type="domain" description="YtkA-like" evidence="2">
    <location>
        <begin position="38"/>
        <end position="118"/>
    </location>
</feature>
<dbReference type="Gene3D" id="2.60.40.10">
    <property type="entry name" value="Immunoglobulins"/>
    <property type="match status" value="1"/>
</dbReference>
<proteinExistence type="predicted"/>
<keyword evidence="1" id="KW-0812">Transmembrane</keyword>
<comment type="caution">
    <text evidence="3">The sequence shown here is derived from an EMBL/GenBank/DDBJ whole genome shotgun (WGS) entry which is preliminary data.</text>
</comment>
<name>A0A0G0NHH3_9BACT</name>
<dbReference type="Pfam" id="PF13115">
    <property type="entry name" value="YtkA"/>
    <property type="match status" value="1"/>
</dbReference>
<keyword evidence="1" id="KW-1133">Transmembrane helix</keyword>
<feature type="transmembrane region" description="Helical" evidence="1">
    <location>
        <begin position="6"/>
        <end position="23"/>
    </location>
</feature>
<dbReference type="InterPro" id="IPR008964">
    <property type="entry name" value="Invasin/intimin_cell_adhesion"/>
</dbReference>
<reference evidence="3 4" key="1">
    <citation type="journal article" date="2015" name="Nature">
        <title>rRNA introns, odd ribosomes, and small enigmatic genomes across a large radiation of phyla.</title>
        <authorList>
            <person name="Brown C.T."/>
            <person name="Hug L.A."/>
            <person name="Thomas B.C."/>
            <person name="Sharon I."/>
            <person name="Castelle C.J."/>
            <person name="Singh A."/>
            <person name="Wilkins M.J."/>
            <person name="Williams K.H."/>
            <person name="Banfield J.F."/>
        </authorList>
    </citation>
    <scope>NUCLEOTIDE SEQUENCE [LARGE SCALE GENOMIC DNA]</scope>
</reference>
<organism evidence="3 4">
    <name type="scientific">Candidatus Falkowbacteria bacterium GW2011_GWA2_39_24</name>
    <dbReference type="NCBI Taxonomy" id="1618634"/>
    <lineage>
        <taxon>Bacteria</taxon>
        <taxon>Candidatus Falkowiibacteriota</taxon>
    </lineage>
</organism>
<sequence>MKKNNVITVVLGIIMILIIIILSNKNSTSKVAANKISSTDNQISLSTDPNPLRMGPANFIITIKNDKGDPVSNATVNFDLNMTMMNMGTQQGTATSQGDGRYVATGRLTMQGPWRVTTKITMPDGQIINKSFTVKVQ</sequence>